<name>A0ABS9X7I7_9GAMM</name>
<dbReference type="Proteomes" id="UP001139646">
    <property type="component" value="Unassembled WGS sequence"/>
</dbReference>
<dbReference type="EMBL" id="JAKKSL010000007">
    <property type="protein sequence ID" value="MCI2286169.1"/>
    <property type="molecule type" value="Genomic_DNA"/>
</dbReference>
<accession>A0ABS9X7I7</accession>
<protein>
    <submittedName>
        <fullName evidence="1">Uncharacterized protein</fullName>
    </submittedName>
</protein>
<evidence type="ECO:0000313" key="2">
    <source>
        <dbReference type="Proteomes" id="UP001139646"/>
    </source>
</evidence>
<evidence type="ECO:0000313" key="1">
    <source>
        <dbReference type="EMBL" id="MCI2286169.1"/>
    </source>
</evidence>
<sequence>MKGYELNRLMELKGVLFLEEKVLIAIRIYLDAEHNRQCKIAEAWREQDLSLRTELIIKLLESGTYVRHQINHLVEAKAKLLKEAQRDLNFVWG</sequence>
<dbReference type="RefSeq" id="WP_242289447.1">
    <property type="nucleotide sequence ID" value="NZ_JAKKSL010000007.1"/>
</dbReference>
<comment type="caution">
    <text evidence="1">The sequence shown here is derived from an EMBL/GenBank/DDBJ whole genome shotgun (WGS) entry which is preliminary data.</text>
</comment>
<keyword evidence="2" id="KW-1185">Reference proteome</keyword>
<gene>
    <name evidence="1" type="ORF">L3081_25485</name>
</gene>
<reference evidence="1" key="1">
    <citation type="submission" date="2022-01" db="EMBL/GenBank/DDBJ databases">
        <title>Colwellia maritima, isolated from seawater.</title>
        <authorList>
            <person name="Kristyanto S."/>
            <person name="Jung J."/>
            <person name="Jeon C.O."/>
        </authorList>
    </citation>
    <scope>NUCLEOTIDE SEQUENCE</scope>
    <source>
        <strain evidence="1">MSW7</strain>
    </source>
</reference>
<proteinExistence type="predicted"/>
<organism evidence="1 2">
    <name type="scientific">Colwellia maritima</name>
    <dbReference type="NCBI Taxonomy" id="2912588"/>
    <lineage>
        <taxon>Bacteria</taxon>
        <taxon>Pseudomonadati</taxon>
        <taxon>Pseudomonadota</taxon>
        <taxon>Gammaproteobacteria</taxon>
        <taxon>Alteromonadales</taxon>
        <taxon>Colwelliaceae</taxon>
        <taxon>Colwellia</taxon>
    </lineage>
</organism>